<keyword evidence="12" id="KW-1185">Reference proteome</keyword>
<dbReference type="PANTHER" id="PTHR30616:SF2">
    <property type="entry name" value="PURINE NUCLEOSIDE PHOSPHORYLASE LACC1"/>
    <property type="match status" value="1"/>
</dbReference>
<evidence type="ECO:0000256" key="6">
    <source>
        <dbReference type="ARBA" id="ARBA00022833"/>
    </source>
</evidence>
<comment type="catalytic activity">
    <reaction evidence="9">
        <text>S-methyl-5'-thioadenosine + phosphate = 5-(methylsulfanyl)-alpha-D-ribose 1-phosphate + adenine</text>
        <dbReference type="Rhea" id="RHEA:11852"/>
        <dbReference type="ChEBI" id="CHEBI:16708"/>
        <dbReference type="ChEBI" id="CHEBI:17509"/>
        <dbReference type="ChEBI" id="CHEBI:43474"/>
        <dbReference type="ChEBI" id="CHEBI:58533"/>
        <dbReference type="EC" id="2.4.2.28"/>
    </reaction>
    <physiologicalReaction direction="left-to-right" evidence="9">
        <dbReference type="Rhea" id="RHEA:11853"/>
    </physiologicalReaction>
</comment>
<gene>
    <name evidence="11" type="primary">pgeF</name>
    <name evidence="11" type="ORF">RM544_15195</name>
</gene>
<dbReference type="Gene3D" id="3.60.140.10">
    <property type="entry name" value="CNF1/YfiH-like putative cysteine hydrolases"/>
    <property type="match status" value="1"/>
</dbReference>
<dbReference type="GO" id="GO:0017061">
    <property type="term" value="F:S-methyl-5-thioadenosine phosphorylase activity"/>
    <property type="evidence" value="ECO:0007669"/>
    <property type="project" value="UniProtKB-EC"/>
</dbReference>
<dbReference type="NCBIfam" id="TIGR00726">
    <property type="entry name" value="peptidoglycan editing factor PgeF"/>
    <property type="match status" value="1"/>
</dbReference>
<evidence type="ECO:0000256" key="7">
    <source>
        <dbReference type="ARBA" id="ARBA00047989"/>
    </source>
</evidence>
<evidence type="ECO:0000256" key="9">
    <source>
        <dbReference type="ARBA" id="ARBA00049893"/>
    </source>
</evidence>
<reference evidence="11 12" key="1">
    <citation type="submission" date="2023-09" db="EMBL/GenBank/DDBJ databases">
        <authorList>
            <person name="Rey-Velasco X."/>
        </authorList>
    </citation>
    <scope>NUCLEOTIDE SEQUENCE [LARGE SCALE GENOMIC DNA]</scope>
    <source>
        <strain evidence="11 12">W409</strain>
    </source>
</reference>
<dbReference type="CDD" id="cd16833">
    <property type="entry name" value="YfiH"/>
    <property type="match status" value="1"/>
</dbReference>
<dbReference type="Proteomes" id="UP001249020">
    <property type="component" value="Unassembled WGS sequence"/>
</dbReference>
<proteinExistence type="inferred from homology"/>
<protein>
    <recommendedName>
        <fullName evidence="10">Purine nucleoside phosphorylase</fullName>
    </recommendedName>
</protein>
<comment type="catalytic activity">
    <reaction evidence="1">
        <text>inosine + phosphate = alpha-D-ribose 1-phosphate + hypoxanthine</text>
        <dbReference type="Rhea" id="RHEA:27646"/>
        <dbReference type="ChEBI" id="CHEBI:17368"/>
        <dbReference type="ChEBI" id="CHEBI:17596"/>
        <dbReference type="ChEBI" id="CHEBI:43474"/>
        <dbReference type="ChEBI" id="CHEBI:57720"/>
        <dbReference type="EC" id="2.4.2.1"/>
    </reaction>
    <physiologicalReaction direction="left-to-right" evidence="1">
        <dbReference type="Rhea" id="RHEA:27647"/>
    </physiologicalReaction>
</comment>
<evidence type="ECO:0000256" key="3">
    <source>
        <dbReference type="ARBA" id="ARBA00022679"/>
    </source>
</evidence>
<dbReference type="RefSeq" id="WP_311362670.1">
    <property type="nucleotide sequence ID" value="NZ_JAVRIE010000007.1"/>
</dbReference>
<keyword evidence="4" id="KW-0479">Metal-binding</keyword>
<keyword evidence="6" id="KW-0862">Zinc</keyword>
<evidence type="ECO:0000256" key="8">
    <source>
        <dbReference type="ARBA" id="ARBA00048968"/>
    </source>
</evidence>
<dbReference type="InterPro" id="IPR011324">
    <property type="entry name" value="Cytotoxic_necrot_fac-like_cat"/>
</dbReference>
<keyword evidence="3" id="KW-0808">Transferase</keyword>
<keyword evidence="5" id="KW-0378">Hydrolase</keyword>
<name>A0AAW8R6Y1_9ALTE</name>
<evidence type="ECO:0000256" key="4">
    <source>
        <dbReference type="ARBA" id="ARBA00022723"/>
    </source>
</evidence>
<evidence type="ECO:0000313" key="11">
    <source>
        <dbReference type="EMBL" id="MDT0583896.1"/>
    </source>
</evidence>
<dbReference type="GO" id="GO:0005507">
    <property type="term" value="F:copper ion binding"/>
    <property type="evidence" value="ECO:0007669"/>
    <property type="project" value="TreeGrafter"/>
</dbReference>
<dbReference type="InterPro" id="IPR038371">
    <property type="entry name" value="Cu_polyphenol_OxRdtase_sf"/>
</dbReference>
<comment type="catalytic activity">
    <reaction evidence="8">
        <text>adenosine + phosphate = alpha-D-ribose 1-phosphate + adenine</text>
        <dbReference type="Rhea" id="RHEA:27642"/>
        <dbReference type="ChEBI" id="CHEBI:16335"/>
        <dbReference type="ChEBI" id="CHEBI:16708"/>
        <dbReference type="ChEBI" id="CHEBI:43474"/>
        <dbReference type="ChEBI" id="CHEBI:57720"/>
        <dbReference type="EC" id="2.4.2.1"/>
    </reaction>
    <physiologicalReaction direction="left-to-right" evidence="8">
        <dbReference type="Rhea" id="RHEA:27643"/>
    </physiologicalReaction>
</comment>
<accession>A0AAW8R6Y1</accession>
<evidence type="ECO:0000313" key="12">
    <source>
        <dbReference type="Proteomes" id="UP001249020"/>
    </source>
</evidence>
<dbReference type="SUPFAM" id="SSF64438">
    <property type="entry name" value="CNF1/YfiH-like putative cysteine hydrolases"/>
    <property type="match status" value="1"/>
</dbReference>
<evidence type="ECO:0000256" key="10">
    <source>
        <dbReference type="RuleBase" id="RU361274"/>
    </source>
</evidence>
<dbReference type="AlphaFoldDB" id="A0AAW8R6Y1"/>
<comment type="similarity">
    <text evidence="2 10">Belongs to the purine nucleoside phosphorylase YfiH/LACC1 family.</text>
</comment>
<comment type="catalytic activity">
    <reaction evidence="7">
        <text>adenosine + H2O + H(+) = inosine + NH4(+)</text>
        <dbReference type="Rhea" id="RHEA:24408"/>
        <dbReference type="ChEBI" id="CHEBI:15377"/>
        <dbReference type="ChEBI" id="CHEBI:15378"/>
        <dbReference type="ChEBI" id="CHEBI:16335"/>
        <dbReference type="ChEBI" id="CHEBI:17596"/>
        <dbReference type="ChEBI" id="CHEBI:28938"/>
        <dbReference type="EC" id="3.5.4.4"/>
    </reaction>
    <physiologicalReaction direction="left-to-right" evidence="7">
        <dbReference type="Rhea" id="RHEA:24409"/>
    </physiologicalReaction>
</comment>
<evidence type="ECO:0000256" key="5">
    <source>
        <dbReference type="ARBA" id="ARBA00022801"/>
    </source>
</evidence>
<comment type="caution">
    <text evidence="11">The sequence shown here is derived from an EMBL/GenBank/DDBJ whole genome shotgun (WGS) entry which is preliminary data.</text>
</comment>
<sequence length="252" mass="27497">MELIHAEWPLRDKVICCSTTVNGGVSKGPYASLNLGAHVGDDAANVTENRQRLNSYLSKQLPYIKPVHWLNQTHSTKCVSLEASSNDKLNIPISADAAYSQSKAQPCVVMTADCMAIMLVDAAGTQIAAVHAGWRGLIDGVIENTLGQFICQKADIYAWFAPAISASNFEVGHDVADLFGAYPESLSSCDQENKYLLDLQLVASQKLTAVGVKHQYFANMCTYLSGNLFSHRRTTHQNFKACGRMANLIVIK</sequence>
<evidence type="ECO:0000256" key="1">
    <source>
        <dbReference type="ARBA" id="ARBA00000553"/>
    </source>
</evidence>
<dbReference type="Pfam" id="PF02578">
    <property type="entry name" value="Cu-oxidase_4"/>
    <property type="match status" value="1"/>
</dbReference>
<organism evidence="11 12">
    <name type="scientific">Brumicola blandensis</name>
    <dbReference type="NCBI Taxonomy" id="3075611"/>
    <lineage>
        <taxon>Bacteria</taxon>
        <taxon>Pseudomonadati</taxon>
        <taxon>Pseudomonadota</taxon>
        <taxon>Gammaproteobacteria</taxon>
        <taxon>Alteromonadales</taxon>
        <taxon>Alteromonadaceae</taxon>
        <taxon>Brumicola</taxon>
    </lineage>
</organism>
<dbReference type="EMBL" id="JAVRIE010000007">
    <property type="protein sequence ID" value="MDT0583896.1"/>
    <property type="molecule type" value="Genomic_DNA"/>
</dbReference>
<dbReference type="InterPro" id="IPR003730">
    <property type="entry name" value="Cu_polyphenol_OxRdtase"/>
</dbReference>
<dbReference type="GO" id="GO:0016787">
    <property type="term" value="F:hydrolase activity"/>
    <property type="evidence" value="ECO:0007669"/>
    <property type="project" value="UniProtKB-KW"/>
</dbReference>
<dbReference type="PANTHER" id="PTHR30616">
    <property type="entry name" value="UNCHARACTERIZED PROTEIN YFIH"/>
    <property type="match status" value="1"/>
</dbReference>
<evidence type="ECO:0000256" key="2">
    <source>
        <dbReference type="ARBA" id="ARBA00007353"/>
    </source>
</evidence>